<dbReference type="STRING" id="670386.D3BV66"/>
<name>D3BV66_HETP5</name>
<dbReference type="GeneID" id="31367059"/>
<dbReference type="PANTHER" id="PTHR43558:SF6">
    <property type="entry name" value="REDUCTASE, PUTATIVE (AFU_ORTHOLOGUE AFUA_3G10540)-RELATED"/>
    <property type="match status" value="1"/>
</dbReference>
<dbReference type="EMBL" id="ADBJ01000062">
    <property type="protein sequence ID" value="EFA74623.1"/>
    <property type="molecule type" value="Genomic_DNA"/>
</dbReference>
<dbReference type="RefSeq" id="XP_020426757.1">
    <property type="nucleotide sequence ID" value="XM_020582341.1"/>
</dbReference>
<reference evidence="2 3" key="1">
    <citation type="journal article" date="2011" name="Genome Res.">
        <title>Phylogeny-wide analysis of social amoeba genomes highlights ancient origins for complex intercellular communication.</title>
        <authorList>
            <person name="Heidel A.J."/>
            <person name="Lawal H.M."/>
            <person name="Felder M."/>
            <person name="Schilde C."/>
            <person name="Helps N.R."/>
            <person name="Tunggal B."/>
            <person name="Rivero F."/>
            <person name="John U."/>
            <person name="Schleicher M."/>
            <person name="Eichinger L."/>
            <person name="Platzer M."/>
            <person name="Noegel A.A."/>
            <person name="Schaap P."/>
            <person name="Gloeckner G."/>
        </authorList>
    </citation>
    <scope>NUCLEOTIDE SEQUENCE [LARGE SCALE GENOMIC DNA]</scope>
    <source>
        <strain evidence="3">ATCC 26659 / Pp 5 / PN500</strain>
    </source>
</reference>
<keyword evidence="3" id="KW-1185">Reference proteome</keyword>
<feature type="compositionally biased region" description="Polar residues" evidence="1">
    <location>
        <begin position="800"/>
        <end position="813"/>
    </location>
</feature>
<organism evidence="2 3">
    <name type="scientific">Heterostelium pallidum (strain ATCC 26659 / Pp 5 / PN500)</name>
    <name type="common">Cellular slime mold</name>
    <name type="synonym">Polysphondylium pallidum</name>
    <dbReference type="NCBI Taxonomy" id="670386"/>
    <lineage>
        <taxon>Eukaryota</taxon>
        <taxon>Amoebozoa</taxon>
        <taxon>Evosea</taxon>
        <taxon>Eumycetozoa</taxon>
        <taxon>Dictyostelia</taxon>
        <taxon>Acytosteliales</taxon>
        <taxon>Acytosteliaceae</taxon>
        <taxon>Heterostelium</taxon>
    </lineage>
</organism>
<dbReference type="Proteomes" id="UP000001396">
    <property type="component" value="Unassembled WGS sequence"/>
</dbReference>
<dbReference type="InterPro" id="IPR053354">
    <property type="entry name" value="MGDG_epimerase"/>
</dbReference>
<accession>D3BV66</accession>
<proteinExistence type="predicted"/>
<dbReference type="FunCoup" id="D3BV66">
    <property type="interactions" value="922"/>
</dbReference>
<dbReference type="InParanoid" id="D3BV66"/>
<evidence type="ECO:0000256" key="1">
    <source>
        <dbReference type="SAM" id="MobiDB-lite"/>
    </source>
</evidence>
<feature type="compositionally biased region" description="Acidic residues" evidence="1">
    <location>
        <begin position="757"/>
        <end position="792"/>
    </location>
</feature>
<dbReference type="PANTHER" id="PTHR43558">
    <property type="entry name" value="REDUCTASE, PUTATIVE (AFU_ORTHOLOGUE AFUA_3G10540)-RELATED"/>
    <property type="match status" value="1"/>
</dbReference>
<dbReference type="Pfam" id="PF26128">
    <property type="entry name" value="Gad2"/>
    <property type="match status" value="1"/>
</dbReference>
<gene>
    <name evidence="2" type="ORF">PPL_11591</name>
</gene>
<sequence>MSTPTTKPKSKWQELILDGIDGHMTMTSLDESLFVNRCFEGDLVIEFGEVSPEQRRTIEQVVDSINQLIGKFKPTRSSYSYAHQKLFDELLPLLREANFTEFQIDQIRLHPKSLALLLCNKQIEDPYQHDIPALIVNNFTREALQTIGSIMSSRYLYSSFDFAEYMDMDRNGFIFKALRKYLIHSNLIIPGKNSHITGQLIVNLSRYLKNNDLEMYIIDMTRHLQVRTKRYIYGKELRIEEQYFKCNEEADANEKFKSLYKELTNKDYKPNDIFPPSENNEFFGHFEAITEKRYRIPTLKQIGFSVLSEMFLINKTDFMEKINHLTLDTLRDFLIYCFQNQKPVGGEIAMFLLGKLKSSHSEESLEELFPFQPFIESVFNRHRWFYRSMIGDVPQSLIRPPYDANLLINVYENRDLFKPKQLPEANLLFSQKVSPNPLVLQDKKTFLDNLKKNTDGFFESLDMSNMVIIGGIMTSSLSGETAGFESSDIDVCFYGLSETDITARIVKIVEHINANYTGHSITYSDNEITFCRHYPYRHIQFNCTLFNNIQDVLLGVDIEASCFAFDGTNVWTTQRGIEAFNYRTNFASPYGFVIRGDQIYQRRLLKYLERGFNIAYLPNDKLAESVKMMNNEKKRSNGIELLFKARNNPEVFKSLLERNKLGGLPYGPTITKEIFNKKVANNHDNNYDGYNSSDWPQVLEGIDDLEYFTPALNGDNGVYLSSSFYQFLFVGTEEPDHDFNEDFLFENDEAGGAGANDDGDDDDEDEVEVEDVDEYLDGDSNEDMEEDSDESNEMAVDNPNPGQNMFSVLDDNN</sequence>
<protein>
    <submittedName>
        <fullName evidence="2">Uncharacterized protein</fullName>
    </submittedName>
</protein>
<evidence type="ECO:0000313" key="3">
    <source>
        <dbReference type="Proteomes" id="UP000001396"/>
    </source>
</evidence>
<evidence type="ECO:0000313" key="2">
    <source>
        <dbReference type="EMBL" id="EFA74623.1"/>
    </source>
</evidence>
<dbReference type="AlphaFoldDB" id="D3BV66"/>
<feature type="region of interest" description="Disordered" evidence="1">
    <location>
        <begin position="747"/>
        <end position="813"/>
    </location>
</feature>
<comment type="caution">
    <text evidence="2">The sequence shown here is derived from an EMBL/GenBank/DDBJ whole genome shotgun (WGS) entry which is preliminary data.</text>
</comment>